<accession>A0A229NTP5</accession>
<dbReference type="PANTHER" id="PTHR33678:SF1">
    <property type="entry name" value="BLL1576 PROTEIN"/>
    <property type="match status" value="1"/>
</dbReference>
<dbReference type="Pfam" id="PF03050">
    <property type="entry name" value="DDE_Tnp_IS66"/>
    <property type="match status" value="1"/>
</dbReference>
<dbReference type="OrthoDB" id="61007at2"/>
<gene>
    <name evidence="2" type="ORF">CGZ75_19620</name>
</gene>
<evidence type="ECO:0000313" key="2">
    <source>
        <dbReference type="EMBL" id="OXM13283.1"/>
    </source>
</evidence>
<dbReference type="Proteomes" id="UP000215145">
    <property type="component" value="Unassembled WGS sequence"/>
</dbReference>
<organism evidence="2 3">
    <name type="scientific">Paenibacillus herberti</name>
    <dbReference type="NCBI Taxonomy" id="1619309"/>
    <lineage>
        <taxon>Bacteria</taxon>
        <taxon>Bacillati</taxon>
        <taxon>Bacillota</taxon>
        <taxon>Bacilli</taxon>
        <taxon>Bacillales</taxon>
        <taxon>Paenibacillaceae</taxon>
        <taxon>Paenibacillus</taxon>
    </lineage>
</organism>
<dbReference type="InterPro" id="IPR052344">
    <property type="entry name" value="Transposase-related"/>
</dbReference>
<dbReference type="NCBIfam" id="NF033517">
    <property type="entry name" value="transpos_IS66"/>
    <property type="match status" value="1"/>
</dbReference>
<evidence type="ECO:0000259" key="1">
    <source>
        <dbReference type="Pfam" id="PF03050"/>
    </source>
</evidence>
<proteinExistence type="predicted"/>
<evidence type="ECO:0000313" key="3">
    <source>
        <dbReference type="Proteomes" id="UP000215145"/>
    </source>
</evidence>
<feature type="domain" description="Transposase IS66 central" evidence="1">
    <location>
        <begin position="2"/>
        <end position="266"/>
    </location>
</feature>
<dbReference type="EMBL" id="NMUQ01000003">
    <property type="protein sequence ID" value="OXM13283.1"/>
    <property type="molecule type" value="Genomic_DNA"/>
</dbReference>
<protein>
    <recommendedName>
        <fullName evidence="1">Transposase IS66 central domain-containing protein</fullName>
    </recommendedName>
</protein>
<keyword evidence="3" id="KW-1185">Reference proteome</keyword>
<reference evidence="2 3" key="1">
    <citation type="submission" date="2017-07" db="EMBL/GenBank/DDBJ databases">
        <title>Paenibacillus herberti R33 genome sequencing and assembly.</title>
        <authorList>
            <person name="Su W."/>
        </authorList>
    </citation>
    <scope>NUCLEOTIDE SEQUENCE [LARGE SCALE GENOMIC DNA]</scope>
    <source>
        <strain evidence="2 3">R33</strain>
    </source>
</reference>
<sequence>MMPLDRIRRLFTDLTGYAPSEATLLASLQDMHHKLEAPEAQIRAQLLGQPVVHADETGFRADGRTQWMHVASDETWTLLDVHSGRGREGMEALGFLPAYSGTVVHDYLASYFKADYAFEHALCNAHLLRECQGQGIVDYDGHAWAAEMKELLQESWKLARAARMEGTSLQPEVIQAVSEWYDTILERGAAEWTSKDAKQPKATGGKRKKSKAENLAIRFRLYKDTVLRFIHDARIPFDNNQAERDLRMVKVKQKVSGAFRTVTGAERFARLRGFISTCLKQNIPVLASLTDATRGQFLFQTT</sequence>
<name>A0A229NTP5_9BACL</name>
<dbReference type="PANTHER" id="PTHR33678">
    <property type="entry name" value="BLL1576 PROTEIN"/>
    <property type="match status" value="1"/>
</dbReference>
<dbReference type="InterPro" id="IPR004291">
    <property type="entry name" value="Transposase_IS66_central"/>
</dbReference>
<dbReference type="AlphaFoldDB" id="A0A229NTP5"/>
<comment type="caution">
    <text evidence="2">The sequence shown here is derived from an EMBL/GenBank/DDBJ whole genome shotgun (WGS) entry which is preliminary data.</text>
</comment>